<feature type="transmembrane region" description="Helical" evidence="1">
    <location>
        <begin position="47"/>
        <end position="65"/>
    </location>
</feature>
<keyword evidence="1" id="KW-1133">Transmembrane helix</keyword>
<accession>A0A239IFK0</accession>
<keyword evidence="1" id="KW-0812">Transmembrane</keyword>
<reference evidence="2 3" key="1">
    <citation type="submission" date="2017-06" db="EMBL/GenBank/DDBJ databases">
        <authorList>
            <person name="Kim H.J."/>
            <person name="Triplett B.A."/>
        </authorList>
    </citation>
    <scope>NUCLEOTIDE SEQUENCE [LARGE SCALE GENOMIC DNA]</scope>
    <source>
        <strain evidence="2 3">DSM 18704</strain>
    </source>
</reference>
<gene>
    <name evidence="2" type="ORF">SAMN05421770_10388</name>
</gene>
<protein>
    <submittedName>
        <fullName evidence="2">Uncharacterized protein</fullName>
    </submittedName>
</protein>
<organism evidence="2 3">
    <name type="scientific">Granulicella rosea</name>
    <dbReference type="NCBI Taxonomy" id="474952"/>
    <lineage>
        <taxon>Bacteria</taxon>
        <taxon>Pseudomonadati</taxon>
        <taxon>Acidobacteriota</taxon>
        <taxon>Terriglobia</taxon>
        <taxon>Terriglobales</taxon>
        <taxon>Acidobacteriaceae</taxon>
        <taxon>Granulicella</taxon>
    </lineage>
</organism>
<name>A0A239IFK0_9BACT</name>
<dbReference type="Proteomes" id="UP000198356">
    <property type="component" value="Unassembled WGS sequence"/>
</dbReference>
<dbReference type="EMBL" id="FZOU01000003">
    <property type="protein sequence ID" value="SNS92331.1"/>
    <property type="molecule type" value="Genomic_DNA"/>
</dbReference>
<evidence type="ECO:0000256" key="1">
    <source>
        <dbReference type="SAM" id="Phobius"/>
    </source>
</evidence>
<keyword evidence="1" id="KW-0472">Membrane</keyword>
<dbReference type="AlphaFoldDB" id="A0A239IFK0"/>
<dbReference type="RefSeq" id="WP_089408218.1">
    <property type="nucleotide sequence ID" value="NZ_FZOU01000003.1"/>
</dbReference>
<evidence type="ECO:0000313" key="2">
    <source>
        <dbReference type="EMBL" id="SNS92331.1"/>
    </source>
</evidence>
<proteinExistence type="predicted"/>
<keyword evidence="3" id="KW-1185">Reference proteome</keyword>
<feature type="transmembrane region" description="Helical" evidence="1">
    <location>
        <begin position="7"/>
        <end position="27"/>
    </location>
</feature>
<sequence>MTALFRSFIAVCAAFVATVICIVERHFYVTISRPSTWVNPFQHKCGLLAVMCLTWMTLELIGLGLKVEAR</sequence>
<evidence type="ECO:0000313" key="3">
    <source>
        <dbReference type="Proteomes" id="UP000198356"/>
    </source>
</evidence>